<dbReference type="Proteomes" id="UP001430804">
    <property type="component" value="Unassembled WGS sequence"/>
</dbReference>
<reference evidence="1" key="1">
    <citation type="submission" date="2021-07" db="EMBL/GenBank/DDBJ databases">
        <title>Pseudohoeflea marina sp. nov. a polyhydroxyalcanoate-producing bacterium.</title>
        <authorList>
            <person name="Zheng W."/>
            <person name="Yu S."/>
            <person name="Huang Y."/>
        </authorList>
    </citation>
    <scope>NUCLEOTIDE SEQUENCE</scope>
    <source>
        <strain evidence="1">DP4N28-3</strain>
    </source>
</reference>
<dbReference type="RefSeq" id="WP_219157339.1">
    <property type="nucleotide sequence ID" value="NZ_JAHWQX010000001.1"/>
</dbReference>
<accession>A0ABS6WIL3</accession>
<comment type="caution">
    <text evidence="1">The sequence shown here is derived from an EMBL/GenBank/DDBJ whole genome shotgun (WGS) entry which is preliminary data.</text>
</comment>
<evidence type="ECO:0000313" key="2">
    <source>
        <dbReference type="Proteomes" id="UP001430804"/>
    </source>
</evidence>
<dbReference type="EMBL" id="JAHWQX010000001">
    <property type="protein sequence ID" value="MBW3095777.1"/>
    <property type="molecule type" value="Genomic_DNA"/>
</dbReference>
<proteinExistence type="predicted"/>
<sequence length="60" mass="6920">MSARNLFGQIGPRVITHWKQRRLERLMEGLSPEIRKDVGWPTAAATDGSIDPRHSYGFRR</sequence>
<name>A0ABS6WIL3_9HYPH</name>
<evidence type="ECO:0000313" key="1">
    <source>
        <dbReference type="EMBL" id="MBW3095777.1"/>
    </source>
</evidence>
<evidence type="ECO:0008006" key="3">
    <source>
        <dbReference type="Google" id="ProtNLM"/>
    </source>
</evidence>
<gene>
    <name evidence="1" type="ORF">KY465_00630</name>
</gene>
<organism evidence="1 2">
    <name type="scientific">Pseudohoeflea coraliihabitans</name>
    <dbReference type="NCBI Taxonomy" id="2860393"/>
    <lineage>
        <taxon>Bacteria</taxon>
        <taxon>Pseudomonadati</taxon>
        <taxon>Pseudomonadota</taxon>
        <taxon>Alphaproteobacteria</taxon>
        <taxon>Hyphomicrobiales</taxon>
        <taxon>Rhizobiaceae</taxon>
        <taxon>Pseudohoeflea</taxon>
    </lineage>
</organism>
<keyword evidence="2" id="KW-1185">Reference proteome</keyword>
<protein>
    <recommendedName>
        <fullName evidence="3">DUF1127 domain-containing protein</fullName>
    </recommendedName>
</protein>